<organism evidence="5 7">
    <name type="scientific">Rotaria sordida</name>
    <dbReference type="NCBI Taxonomy" id="392033"/>
    <lineage>
        <taxon>Eukaryota</taxon>
        <taxon>Metazoa</taxon>
        <taxon>Spiralia</taxon>
        <taxon>Gnathifera</taxon>
        <taxon>Rotifera</taxon>
        <taxon>Eurotatoria</taxon>
        <taxon>Bdelloidea</taxon>
        <taxon>Philodinida</taxon>
        <taxon>Philodinidae</taxon>
        <taxon>Rotaria</taxon>
    </lineage>
</organism>
<dbReference type="Proteomes" id="UP000663836">
    <property type="component" value="Unassembled WGS sequence"/>
</dbReference>
<gene>
    <name evidence="6" type="ORF">FNK824_LOCUS21129</name>
    <name evidence="4" type="ORF">JBS370_LOCUS14445</name>
    <name evidence="5" type="ORF">OTI717_LOCUS23921</name>
    <name evidence="2" type="ORF">RFH988_LOCUS26171</name>
    <name evidence="3" type="ORF">SEV965_LOCUS25246</name>
    <name evidence="1" type="ORF">ZHD862_LOCUS23720</name>
</gene>
<evidence type="ECO:0000313" key="3">
    <source>
        <dbReference type="EMBL" id="CAF1280860.1"/>
    </source>
</evidence>
<dbReference type="Proteomes" id="UP000663889">
    <property type="component" value="Unassembled WGS sequence"/>
</dbReference>
<dbReference type="EMBL" id="CAJNOT010001562">
    <property type="protein sequence ID" value="CAF1217988.1"/>
    <property type="molecule type" value="Genomic_DNA"/>
</dbReference>
<evidence type="ECO:0000313" key="6">
    <source>
        <dbReference type="EMBL" id="CAF3911691.1"/>
    </source>
</evidence>
<dbReference type="Proteomes" id="UP000663882">
    <property type="component" value="Unassembled WGS sequence"/>
</dbReference>
<evidence type="ECO:0000313" key="4">
    <source>
        <dbReference type="EMBL" id="CAF3785401.1"/>
    </source>
</evidence>
<evidence type="ECO:0000313" key="1">
    <source>
        <dbReference type="EMBL" id="CAF1217988.1"/>
    </source>
</evidence>
<reference evidence="5" key="1">
    <citation type="submission" date="2021-02" db="EMBL/GenBank/DDBJ databases">
        <authorList>
            <person name="Nowell W R."/>
        </authorList>
    </citation>
    <scope>NUCLEOTIDE SEQUENCE</scope>
</reference>
<evidence type="ECO:0000313" key="5">
    <source>
        <dbReference type="EMBL" id="CAF3903689.1"/>
    </source>
</evidence>
<dbReference type="Proteomes" id="UP000663874">
    <property type="component" value="Unassembled WGS sequence"/>
</dbReference>
<comment type="caution">
    <text evidence="5">The sequence shown here is derived from an EMBL/GenBank/DDBJ whole genome shotgun (WGS) entry which is preliminary data.</text>
</comment>
<name>A0A819HWH5_9BILA</name>
<dbReference type="AlphaFoldDB" id="A0A819HWH5"/>
<evidence type="ECO:0000313" key="7">
    <source>
        <dbReference type="Proteomes" id="UP000663823"/>
    </source>
</evidence>
<dbReference type="Proteomes" id="UP000663823">
    <property type="component" value="Unassembled WGS sequence"/>
</dbReference>
<dbReference type="Proteomes" id="UP000663864">
    <property type="component" value="Unassembled WGS sequence"/>
</dbReference>
<evidence type="ECO:0000313" key="2">
    <source>
        <dbReference type="EMBL" id="CAF1231101.1"/>
    </source>
</evidence>
<sequence>MEDFNEVSMNFREFLEQQTSTSILTECIDLCRQHRNFFKLSNGVLTLSNSSIKWPTIIHGGFDSQSIREATKHIDTPEYEVFSRLISYNMPIYSTNQPLYDVFKSKALVMPRQLHRVELQLFNVYSLSNELPKFVKSFDQFVNNLNNLFFLLLCRWVPYGANVGDFVSHCWYHLIDYSKFHIAGGCLLTCLIENASLSFGQDIDLFYKGDSYDDYLNSVYNTEAKMREYFYVKRIKNGGQQIINLRLFMNRTIESLIQQKQFVDLQFIFVKSNYTSDQLITSFDIDATQFTFNGETLQGTMAGIEAIRTSTIINYGLNNDDKDYARIAIRIGKYVKHGFKLLAPVRFNFKRFQVSPTHISNRNISLNIQQYNPNQHQSYLESSVQEYNNAIDYEYPYIVFSRNYDCFYIQNNFRLKILFARQ</sequence>
<proteinExistence type="predicted"/>
<protein>
    <submittedName>
        <fullName evidence="5">Uncharacterized protein</fullName>
    </submittedName>
</protein>
<dbReference type="EMBL" id="CAJNOO010002055">
    <property type="protein sequence ID" value="CAF1231101.1"/>
    <property type="molecule type" value="Genomic_DNA"/>
</dbReference>
<dbReference type="EMBL" id="CAJOBE010004009">
    <property type="protein sequence ID" value="CAF3911691.1"/>
    <property type="molecule type" value="Genomic_DNA"/>
</dbReference>
<dbReference type="EMBL" id="CAJOAX010004388">
    <property type="protein sequence ID" value="CAF3903689.1"/>
    <property type="molecule type" value="Genomic_DNA"/>
</dbReference>
<accession>A0A819HWH5</accession>
<dbReference type="EMBL" id="CAJOBD010001301">
    <property type="protein sequence ID" value="CAF3785401.1"/>
    <property type="molecule type" value="Genomic_DNA"/>
</dbReference>
<dbReference type="OrthoDB" id="10028923at2759"/>
<dbReference type="EMBL" id="CAJNOU010002015">
    <property type="protein sequence ID" value="CAF1280860.1"/>
    <property type="molecule type" value="Genomic_DNA"/>
</dbReference>